<comment type="caution">
    <text evidence="1">The sequence shown here is derived from an EMBL/GenBank/DDBJ whole genome shotgun (WGS) entry which is preliminary data.</text>
</comment>
<dbReference type="Proteomes" id="UP000287857">
    <property type="component" value="Unassembled WGS sequence"/>
</dbReference>
<keyword evidence="2" id="KW-1185">Reference proteome</keyword>
<dbReference type="RefSeq" id="WP_125982841.1">
    <property type="nucleotide sequence ID" value="NZ_NGJS01000001.1"/>
</dbReference>
<reference evidence="1 2" key="1">
    <citation type="submission" date="2017-05" db="EMBL/GenBank/DDBJ databases">
        <title>Vagococcus spp. assemblies.</title>
        <authorList>
            <person name="Gulvik C.A."/>
        </authorList>
    </citation>
    <scope>NUCLEOTIDE SEQUENCE [LARGE SCALE GENOMIC DNA]</scope>
    <source>
        <strain evidence="1 2">SS1995</strain>
    </source>
</reference>
<name>A0A430A243_9ENTE</name>
<protein>
    <submittedName>
        <fullName evidence="1">Uncharacterized protein</fullName>
    </submittedName>
</protein>
<dbReference type="AlphaFoldDB" id="A0A430A243"/>
<proteinExistence type="predicted"/>
<evidence type="ECO:0000313" key="2">
    <source>
        <dbReference type="Proteomes" id="UP000287857"/>
    </source>
</evidence>
<dbReference type="EMBL" id="NGJS01000001">
    <property type="protein sequence ID" value="RSU00516.1"/>
    <property type="molecule type" value="Genomic_DNA"/>
</dbReference>
<gene>
    <name evidence="1" type="ORF">CBF37_00440</name>
</gene>
<sequence length="66" mass="7100">MKELDEIANEVNQYIKSDSSTTISISQSTSSEAATSSTAKQIILTSTETSIRQVAVAELGLAFFKK</sequence>
<organism evidence="1 2">
    <name type="scientific">Vagococcus vulneris</name>
    <dbReference type="NCBI Taxonomy" id="1977869"/>
    <lineage>
        <taxon>Bacteria</taxon>
        <taxon>Bacillati</taxon>
        <taxon>Bacillota</taxon>
        <taxon>Bacilli</taxon>
        <taxon>Lactobacillales</taxon>
        <taxon>Enterococcaceae</taxon>
        <taxon>Vagococcus</taxon>
    </lineage>
</organism>
<evidence type="ECO:0000313" key="1">
    <source>
        <dbReference type="EMBL" id="RSU00516.1"/>
    </source>
</evidence>
<accession>A0A430A243</accession>